<dbReference type="GO" id="GO:0052621">
    <property type="term" value="F:diguanylate cyclase activity"/>
    <property type="evidence" value="ECO:0007669"/>
    <property type="project" value="UniProtKB-EC"/>
</dbReference>
<dbReference type="SMART" id="SM00267">
    <property type="entry name" value="GGDEF"/>
    <property type="match status" value="1"/>
</dbReference>
<dbReference type="PROSITE" id="PS50887">
    <property type="entry name" value="GGDEF"/>
    <property type="match status" value="1"/>
</dbReference>
<dbReference type="InterPro" id="IPR043128">
    <property type="entry name" value="Rev_trsase/Diguanyl_cyclase"/>
</dbReference>
<dbReference type="RefSeq" id="WP_349153161.1">
    <property type="nucleotide sequence ID" value="NZ_JBBMER010000001.1"/>
</dbReference>
<protein>
    <submittedName>
        <fullName evidence="2">Diguanylate cyclase</fullName>
        <ecNumber evidence="2">2.7.7.65</ecNumber>
    </submittedName>
</protein>
<dbReference type="InterPro" id="IPR000160">
    <property type="entry name" value="GGDEF_dom"/>
</dbReference>
<dbReference type="Pfam" id="PF00990">
    <property type="entry name" value="GGDEF"/>
    <property type="match status" value="1"/>
</dbReference>
<comment type="caution">
    <text evidence="2">The sequence shown here is derived from an EMBL/GenBank/DDBJ whole genome shotgun (WGS) entry which is preliminary data.</text>
</comment>
<proteinExistence type="predicted"/>
<dbReference type="EMBL" id="JBBMER010000001">
    <property type="protein sequence ID" value="MEQ2378607.1"/>
    <property type="molecule type" value="Genomic_DNA"/>
</dbReference>
<dbReference type="Gene3D" id="3.30.70.270">
    <property type="match status" value="1"/>
</dbReference>
<evidence type="ECO:0000313" key="2">
    <source>
        <dbReference type="EMBL" id="MEQ2378607.1"/>
    </source>
</evidence>
<sequence>MKHNYLDNYELVNGYALIDTDFSIITANEKMYKFLGAVRKAAISDAIHQVDIDDFINVSNNLRIGQSKSMVLRMKRVDNSYRWVLMDIKRLYMSNNHKKEYLELNISDVIGLKNHTNHLNEDIGIYRRVLSINDKLVYTYEYDKDLFTIYNYVNDDAIAVISSTIDDVYERILKKGLIPAESIKEYTAYFNNIKNAKSVYEHHFSINVNYGDGLKPTGSYINGSTIYSQRKPIRSVGTLKLPDANNVFSKTTYDYEDCNKMLGREGLEKYTLNNISYNKNYRFAFIKVHIDNITEYKDTHGKKAYNTILDIIKETLLKVVEYRGVAGNPDNETEYVVIVKNLYNESELRAFIEYMRSRIIWECKAFDVSFMPLFSIGIGRYPDNGTDFKVITDKLIKATDIAISKGGNRYIIYKEDIHGEL</sequence>
<dbReference type="EC" id="2.7.7.65" evidence="2"/>
<dbReference type="InterPro" id="IPR029787">
    <property type="entry name" value="Nucleotide_cyclase"/>
</dbReference>
<dbReference type="InterPro" id="IPR035965">
    <property type="entry name" value="PAS-like_dom_sf"/>
</dbReference>
<keyword evidence="3" id="KW-1185">Reference proteome</keyword>
<organism evidence="2 3">
    <name type="scientific">[Lactobacillus] rogosae</name>
    <dbReference type="NCBI Taxonomy" id="706562"/>
    <lineage>
        <taxon>Bacteria</taxon>
        <taxon>Bacillati</taxon>
        <taxon>Bacillota</taxon>
        <taxon>Clostridia</taxon>
        <taxon>Lachnospirales</taxon>
        <taxon>Lachnospiraceae</taxon>
        <taxon>Lachnospira</taxon>
    </lineage>
</organism>
<keyword evidence="2" id="KW-0548">Nucleotidyltransferase</keyword>
<gene>
    <name evidence="2" type="ORF">WMO14_01725</name>
</gene>
<dbReference type="Proteomes" id="UP001442364">
    <property type="component" value="Unassembled WGS sequence"/>
</dbReference>
<dbReference type="Gene3D" id="3.30.450.20">
    <property type="entry name" value="PAS domain"/>
    <property type="match status" value="1"/>
</dbReference>
<name>A0ABV1BTG7_9FIRM</name>
<keyword evidence="2" id="KW-0808">Transferase</keyword>
<dbReference type="SUPFAM" id="SSF55785">
    <property type="entry name" value="PYP-like sensor domain (PAS domain)"/>
    <property type="match status" value="1"/>
</dbReference>
<accession>A0ABV1BTG7</accession>
<feature type="domain" description="GGDEF" evidence="1">
    <location>
        <begin position="281"/>
        <end position="415"/>
    </location>
</feature>
<evidence type="ECO:0000259" key="1">
    <source>
        <dbReference type="PROSITE" id="PS50887"/>
    </source>
</evidence>
<evidence type="ECO:0000313" key="3">
    <source>
        <dbReference type="Proteomes" id="UP001442364"/>
    </source>
</evidence>
<dbReference type="SUPFAM" id="SSF55073">
    <property type="entry name" value="Nucleotide cyclase"/>
    <property type="match status" value="1"/>
</dbReference>
<reference evidence="2 3" key="1">
    <citation type="submission" date="2024-03" db="EMBL/GenBank/DDBJ databases">
        <title>Human intestinal bacterial collection.</title>
        <authorList>
            <person name="Pauvert C."/>
            <person name="Hitch T.C.A."/>
            <person name="Clavel T."/>
        </authorList>
    </citation>
    <scope>NUCLEOTIDE SEQUENCE [LARGE SCALE GENOMIC DNA]</scope>
    <source>
        <strain evidence="2 3">CLA-AA-H255</strain>
    </source>
</reference>